<dbReference type="Gene3D" id="1.10.10.10">
    <property type="entry name" value="Winged helix-like DNA-binding domain superfamily/Winged helix DNA-binding domain"/>
    <property type="match status" value="1"/>
</dbReference>
<evidence type="ECO:0000259" key="10">
    <source>
        <dbReference type="PROSITE" id="PS51755"/>
    </source>
</evidence>
<gene>
    <name evidence="11" type="ORF">ACFQ3N_07410</name>
</gene>
<evidence type="ECO:0000313" key="12">
    <source>
        <dbReference type="Proteomes" id="UP001597040"/>
    </source>
</evidence>
<dbReference type="Proteomes" id="UP001597040">
    <property type="component" value="Unassembled WGS sequence"/>
</dbReference>
<evidence type="ECO:0000256" key="4">
    <source>
        <dbReference type="ARBA" id="ARBA00023015"/>
    </source>
</evidence>
<dbReference type="Pfam" id="PF00486">
    <property type="entry name" value="Trans_reg_C"/>
    <property type="match status" value="1"/>
</dbReference>
<evidence type="ECO:0000256" key="7">
    <source>
        <dbReference type="PROSITE-ProRule" id="PRU00169"/>
    </source>
</evidence>
<keyword evidence="4" id="KW-0805">Transcription regulation</keyword>
<dbReference type="PROSITE" id="PS51755">
    <property type="entry name" value="OMPR_PHOB"/>
    <property type="match status" value="1"/>
</dbReference>
<accession>A0ABW3LIS6</accession>
<feature type="domain" description="Response regulatory" evidence="9">
    <location>
        <begin position="6"/>
        <end position="119"/>
    </location>
</feature>
<feature type="domain" description="OmpR/PhoB-type" evidence="10">
    <location>
        <begin position="125"/>
        <end position="225"/>
    </location>
</feature>
<dbReference type="PANTHER" id="PTHR48111:SF73">
    <property type="entry name" value="ALKALINE PHOSPHATASE SYNTHESIS TRANSCRIPTIONAL REGULATORY PROTEIN PHOP"/>
    <property type="match status" value="1"/>
</dbReference>
<sequence>MASLKKVLFISSNEDRKQDLSALYLNPQHICKQVQEEYEVLALLREEIFEIVLLDLTMVEVNISKFCSKIKDVSDIPIMIVAACEQQDKIVKGLQSGADDYIIKPFSAEELLVRIEILTHRKKTDNHIEINGLLWDEDRHVCSYHKKAIKLTPKEFTIMGHLMKHTNQVFAREQLIDLIWGYNSVTDGRTVDSHVQNMRVKIRNSGFPIDDYVKTVWGVGYKWTNRTDINNIKRAVPS</sequence>
<evidence type="ECO:0000259" key="9">
    <source>
        <dbReference type="PROSITE" id="PS50110"/>
    </source>
</evidence>
<keyword evidence="12" id="KW-1185">Reference proteome</keyword>
<dbReference type="InterPro" id="IPR039420">
    <property type="entry name" value="WalR-like"/>
</dbReference>
<dbReference type="Gene3D" id="6.10.250.690">
    <property type="match status" value="1"/>
</dbReference>
<feature type="modified residue" description="4-aspartylphosphate" evidence="7">
    <location>
        <position position="55"/>
    </location>
</feature>
<dbReference type="SMART" id="SM00448">
    <property type="entry name" value="REC"/>
    <property type="match status" value="1"/>
</dbReference>
<dbReference type="SUPFAM" id="SSF46894">
    <property type="entry name" value="C-terminal effector domain of the bipartite response regulators"/>
    <property type="match status" value="1"/>
</dbReference>
<dbReference type="InterPro" id="IPR001789">
    <property type="entry name" value="Sig_transdc_resp-reg_receiver"/>
</dbReference>
<dbReference type="PROSITE" id="PS50110">
    <property type="entry name" value="RESPONSE_REGULATORY"/>
    <property type="match status" value="1"/>
</dbReference>
<dbReference type="InterPro" id="IPR016032">
    <property type="entry name" value="Sig_transdc_resp-reg_C-effctor"/>
</dbReference>
<evidence type="ECO:0000256" key="1">
    <source>
        <dbReference type="ARBA" id="ARBA00004496"/>
    </source>
</evidence>
<keyword evidence="3" id="KW-0902">Two-component regulatory system</keyword>
<dbReference type="Gene3D" id="3.40.50.2300">
    <property type="match status" value="1"/>
</dbReference>
<reference evidence="12" key="1">
    <citation type="journal article" date="2019" name="Int. J. Syst. Evol. Microbiol.">
        <title>The Global Catalogue of Microorganisms (GCM) 10K type strain sequencing project: providing services to taxonomists for standard genome sequencing and annotation.</title>
        <authorList>
            <consortium name="The Broad Institute Genomics Platform"/>
            <consortium name="The Broad Institute Genome Sequencing Center for Infectious Disease"/>
            <person name="Wu L."/>
            <person name="Ma J."/>
        </authorList>
    </citation>
    <scope>NUCLEOTIDE SEQUENCE [LARGE SCALE GENOMIC DNA]</scope>
    <source>
        <strain evidence="12">CCUG 56754</strain>
    </source>
</reference>
<evidence type="ECO:0000256" key="2">
    <source>
        <dbReference type="ARBA" id="ARBA00022553"/>
    </source>
</evidence>
<dbReference type="RefSeq" id="WP_390361232.1">
    <property type="nucleotide sequence ID" value="NZ_JBHTKJ010000016.1"/>
</dbReference>
<comment type="caution">
    <text evidence="11">The sequence shown here is derived from an EMBL/GenBank/DDBJ whole genome shotgun (WGS) entry which is preliminary data.</text>
</comment>
<dbReference type="PANTHER" id="PTHR48111">
    <property type="entry name" value="REGULATOR OF RPOS"/>
    <property type="match status" value="1"/>
</dbReference>
<dbReference type="Pfam" id="PF00072">
    <property type="entry name" value="Response_reg"/>
    <property type="match status" value="1"/>
</dbReference>
<keyword evidence="5 8" id="KW-0238">DNA-binding</keyword>
<dbReference type="SMART" id="SM00862">
    <property type="entry name" value="Trans_reg_C"/>
    <property type="match status" value="1"/>
</dbReference>
<comment type="subcellular location">
    <subcellularLocation>
        <location evidence="1">Cytoplasm</location>
    </subcellularLocation>
</comment>
<dbReference type="CDD" id="cd00383">
    <property type="entry name" value="trans_reg_C"/>
    <property type="match status" value="1"/>
</dbReference>
<protein>
    <submittedName>
        <fullName evidence="11">Response regulator transcription factor</fullName>
    </submittedName>
</protein>
<proteinExistence type="predicted"/>
<evidence type="ECO:0000256" key="3">
    <source>
        <dbReference type="ARBA" id="ARBA00023012"/>
    </source>
</evidence>
<evidence type="ECO:0000256" key="8">
    <source>
        <dbReference type="PROSITE-ProRule" id="PRU01091"/>
    </source>
</evidence>
<keyword evidence="2 7" id="KW-0597">Phosphoprotein</keyword>
<dbReference type="EMBL" id="JBHTKJ010000016">
    <property type="protein sequence ID" value="MFD1038236.1"/>
    <property type="molecule type" value="Genomic_DNA"/>
</dbReference>
<keyword evidence="6" id="KW-0804">Transcription</keyword>
<dbReference type="InterPro" id="IPR001867">
    <property type="entry name" value="OmpR/PhoB-type_DNA-bd"/>
</dbReference>
<name>A0ABW3LIS6_9BACI</name>
<feature type="DNA-binding region" description="OmpR/PhoB-type" evidence="8">
    <location>
        <begin position="125"/>
        <end position="225"/>
    </location>
</feature>
<dbReference type="InterPro" id="IPR011006">
    <property type="entry name" value="CheY-like_superfamily"/>
</dbReference>
<evidence type="ECO:0000256" key="5">
    <source>
        <dbReference type="ARBA" id="ARBA00023125"/>
    </source>
</evidence>
<dbReference type="InterPro" id="IPR036388">
    <property type="entry name" value="WH-like_DNA-bd_sf"/>
</dbReference>
<evidence type="ECO:0000256" key="6">
    <source>
        <dbReference type="ARBA" id="ARBA00023163"/>
    </source>
</evidence>
<dbReference type="SUPFAM" id="SSF52172">
    <property type="entry name" value="CheY-like"/>
    <property type="match status" value="1"/>
</dbReference>
<organism evidence="11 12">
    <name type="scientific">Virgibacillus byunsanensis</name>
    <dbReference type="NCBI Taxonomy" id="570945"/>
    <lineage>
        <taxon>Bacteria</taxon>
        <taxon>Bacillati</taxon>
        <taxon>Bacillota</taxon>
        <taxon>Bacilli</taxon>
        <taxon>Bacillales</taxon>
        <taxon>Bacillaceae</taxon>
        <taxon>Virgibacillus</taxon>
    </lineage>
</organism>
<evidence type="ECO:0000313" key="11">
    <source>
        <dbReference type="EMBL" id="MFD1038236.1"/>
    </source>
</evidence>